<keyword evidence="4 6" id="KW-1133">Transmembrane helix</keyword>
<keyword evidence="6" id="KW-0807">Transducer</keyword>
<feature type="transmembrane region" description="Helical" evidence="6">
    <location>
        <begin position="132"/>
        <end position="157"/>
    </location>
</feature>
<dbReference type="GO" id="GO:0007165">
    <property type="term" value="P:signal transduction"/>
    <property type="evidence" value="ECO:0007669"/>
    <property type="project" value="UniProtKB-KW"/>
</dbReference>
<feature type="transmembrane region" description="Helical" evidence="6">
    <location>
        <begin position="169"/>
        <end position="198"/>
    </location>
</feature>
<dbReference type="InterPro" id="IPR013604">
    <property type="entry name" value="7TM_chemorcpt"/>
</dbReference>
<feature type="transmembrane region" description="Helical" evidence="6">
    <location>
        <begin position="79"/>
        <end position="98"/>
    </location>
</feature>
<dbReference type="AlphaFoldDB" id="A0A2H4ZBC3"/>
<accession>A0A2H4ZBC3</accession>
<organism evidence="7">
    <name type="scientific">Anoplophora chinensis</name>
    <name type="common">Citrus longhorn beetle</name>
    <dbReference type="NCBI Taxonomy" id="217632"/>
    <lineage>
        <taxon>Eukaryota</taxon>
        <taxon>Metazoa</taxon>
        <taxon>Ecdysozoa</taxon>
        <taxon>Arthropoda</taxon>
        <taxon>Hexapoda</taxon>
        <taxon>Insecta</taxon>
        <taxon>Pterygota</taxon>
        <taxon>Neoptera</taxon>
        <taxon>Endopterygota</taxon>
        <taxon>Coleoptera</taxon>
        <taxon>Polyphaga</taxon>
        <taxon>Cucujiformia</taxon>
        <taxon>Chrysomeloidea</taxon>
        <taxon>Cerambycidae</taxon>
        <taxon>Lamiinae</taxon>
        <taxon>Lamiini</taxon>
        <taxon>Anoplophora</taxon>
    </lineage>
</organism>
<evidence type="ECO:0000256" key="3">
    <source>
        <dbReference type="ARBA" id="ARBA00022692"/>
    </source>
</evidence>
<protein>
    <recommendedName>
        <fullName evidence="6">Gustatory receptor</fullName>
    </recommendedName>
</protein>
<dbReference type="GO" id="GO:0050909">
    <property type="term" value="P:sensory perception of taste"/>
    <property type="evidence" value="ECO:0007669"/>
    <property type="project" value="InterPro"/>
</dbReference>
<keyword evidence="3 6" id="KW-0812">Transmembrane</keyword>
<dbReference type="Pfam" id="PF08395">
    <property type="entry name" value="7tm_7"/>
    <property type="match status" value="1"/>
</dbReference>
<evidence type="ECO:0000256" key="2">
    <source>
        <dbReference type="ARBA" id="ARBA00022475"/>
    </source>
</evidence>
<proteinExistence type="evidence at transcript level"/>
<evidence type="ECO:0000256" key="5">
    <source>
        <dbReference type="ARBA" id="ARBA00023136"/>
    </source>
</evidence>
<dbReference type="GO" id="GO:0005886">
    <property type="term" value="C:plasma membrane"/>
    <property type="evidence" value="ECO:0007669"/>
    <property type="project" value="UniProtKB-SubCell"/>
</dbReference>
<evidence type="ECO:0000256" key="1">
    <source>
        <dbReference type="ARBA" id="ARBA00004651"/>
    </source>
</evidence>
<feature type="transmembrane region" description="Helical" evidence="6">
    <location>
        <begin position="249"/>
        <end position="268"/>
    </location>
</feature>
<name>A0A2H4ZBC3_ANOCN</name>
<feature type="transmembrane region" description="Helical" evidence="6">
    <location>
        <begin position="12"/>
        <end position="29"/>
    </location>
</feature>
<dbReference type="EMBL" id="MF975480">
    <property type="protein sequence ID" value="AUF73056.1"/>
    <property type="molecule type" value="mRNA"/>
</dbReference>
<evidence type="ECO:0000256" key="6">
    <source>
        <dbReference type="RuleBase" id="RU363108"/>
    </source>
</evidence>
<reference evidence="7" key="1">
    <citation type="journal article" date="2017" name="Sci. Rep.">
        <title>Antennal transcriptome analysis and expression profiles of olfactory genes in Anoplophora chinensis.</title>
        <authorList>
            <person name="Wang J."/>
            <person name="Hu P."/>
            <person name="Gao P."/>
            <person name="Tao J."/>
            <person name="Luo Y."/>
        </authorList>
    </citation>
    <scope>NUCLEOTIDE SEQUENCE</scope>
</reference>
<feature type="transmembrane region" description="Helical" evidence="6">
    <location>
        <begin position="41"/>
        <end position="64"/>
    </location>
</feature>
<comment type="subcellular location">
    <subcellularLocation>
        <location evidence="1 6">Cell membrane</location>
        <topology evidence="1 6">Multi-pass membrane protein</topology>
    </subcellularLocation>
</comment>
<comment type="similarity">
    <text evidence="6">Belongs to the insect chemoreceptor superfamily. Gustatory receptor (GR) family.</text>
</comment>
<keyword evidence="6 7" id="KW-0675">Receptor</keyword>
<sequence>MCPHTLDVVSCLYPAYIYSLLMGFAPFKIERKGPFVEIKHCKIYHVLSTLFYTLSICFLVWMGYTKMGYYHLQSPMQRFINFLYLLLVAGLMSVNVLFNKLHTTSLVTLWRKICHIDTLIRNRGIKLNYRRLMYSTSTFCIVAATLHTCYIIFLVSIQNYKDPLFSGSVYFALNFAVTGFACVSCSFHAFFLLIGHMFEKILEYMKHRVLRSFLLDSDSKSKSIIDTADLHQELCELVRHANDVMSVQMLASFAVTFSVVTLQIYSMVNAFNIKKVDYNFVLSSLFCVIILLQEKVILSLVSRRCMGMVSKD</sequence>
<keyword evidence="2 6" id="KW-1003">Cell membrane</keyword>
<evidence type="ECO:0000256" key="4">
    <source>
        <dbReference type="ARBA" id="ARBA00022989"/>
    </source>
</evidence>
<evidence type="ECO:0000313" key="7">
    <source>
        <dbReference type="EMBL" id="AUF73056.1"/>
    </source>
</evidence>
<keyword evidence="5 6" id="KW-0472">Membrane</keyword>
<feature type="transmembrane region" description="Helical" evidence="6">
    <location>
        <begin position="280"/>
        <end position="301"/>
    </location>
</feature>
<comment type="function">
    <text evidence="6">Gustatory receptor which mediates acceptance or avoidance behavior, depending on its substrates.</text>
</comment>